<organism evidence="1 2">
    <name type="scientific">Phytophthora fragariaefolia</name>
    <dbReference type="NCBI Taxonomy" id="1490495"/>
    <lineage>
        <taxon>Eukaryota</taxon>
        <taxon>Sar</taxon>
        <taxon>Stramenopiles</taxon>
        <taxon>Oomycota</taxon>
        <taxon>Peronosporomycetes</taxon>
        <taxon>Peronosporales</taxon>
        <taxon>Peronosporaceae</taxon>
        <taxon>Phytophthora</taxon>
    </lineage>
</organism>
<gene>
    <name evidence="1" type="ORF">Pfra01_002908000</name>
</gene>
<dbReference type="OrthoDB" id="661927at2759"/>
<keyword evidence="2" id="KW-1185">Reference proteome</keyword>
<sequence>MKEKVFCSVPEGVELDDGFDCVELLKAIYGLKQASRVWNECWQDDSSTSCGIPVDTGMTITQWDRNHSCDYGTPITGR</sequence>
<proteinExistence type="predicted"/>
<protein>
    <submittedName>
        <fullName evidence="1">Unnamed protein product</fullName>
    </submittedName>
</protein>
<dbReference type="Proteomes" id="UP001165121">
    <property type="component" value="Unassembled WGS sequence"/>
</dbReference>
<dbReference type="AlphaFoldDB" id="A0A9W6YMR4"/>
<dbReference type="EMBL" id="BSXT01015421">
    <property type="protein sequence ID" value="GMF97626.1"/>
    <property type="molecule type" value="Genomic_DNA"/>
</dbReference>
<evidence type="ECO:0000313" key="1">
    <source>
        <dbReference type="EMBL" id="GMF97626.1"/>
    </source>
</evidence>
<accession>A0A9W6YMR4</accession>
<comment type="caution">
    <text evidence="1">The sequence shown here is derived from an EMBL/GenBank/DDBJ whole genome shotgun (WGS) entry which is preliminary data.</text>
</comment>
<reference evidence="1" key="1">
    <citation type="submission" date="2023-04" db="EMBL/GenBank/DDBJ databases">
        <title>Phytophthora fragariaefolia NBRC 109709.</title>
        <authorList>
            <person name="Ichikawa N."/>
            <person name="Sato H."/>
            <person name="Tonouchi N."/>
        </authorList>
    </citation>
    <scope>NUCLEOTIDE SEQUENCE</scope>
    <source>
        <strain evidence="1">NBRC 109709</strain>
    </source>
</reference>
<evidence type="ECO:0000313" key="2">
    <source>
        <dbReference type="Proteomes" id="UP001165121"/>
    </source>
</evidence>
<name>A0A9W6YMR4_9STRA</name>